<sequence>MLAQLQALEQTILAMKKQYAVTATELANLKQKIANDTTPQLVDGLQSKLNQANQDLHNQQIQNKSLEESRNALQKQVEELYEANQNLLKQNQELKDKNALAISRAEIIRDWLSQIDHQK</sequence>
<dbReference type="Proteomes" id="UP001063782">
    <property type="component" value="Chromosome"/>
</dbReference>
<evidence type="ECO:0000313" key="2">
    <source>
        <dbReference type="EMBL" id="UXZ04446.1"/>
    </source>
</evidence>
<evidence type="ECO:0000313" key="3">
    <source>
        <dbReference type="Proteomes" id="UP001063782"/>
    </source>
</evidence>
<feature type="coiled-coil region" evidence="1">
    <location>
        <begin position="42"/>
        <end position="104"/>
    </location>
</feature>
<dbReference type="RefSeq" id="WP_263075929.1">
    <property type="nucleotide sequence ID" value="NZ_CP089977.1"/>
</dbReference>
<accession>A0ABY6F2X1</accession>
<keyword evidence="3" id="KW-1185">Reference proteome</keyword>
<name>A0ABY6F2X1_9GAMM</name>
<keyword evidence="1" id="KW-0175">Coiled coil</keyword>
<evidence type="ECO:0000256" key="1">
    <source>
        <dbReference type="SAM" id="Coils"/>
    </source>
</evidence>
<protein>
    <submittedName>
        <fullName evidence="2">Uncharacterized protein</fullName>
    </submittedName>
</protein>
<organism evidence="2 3">
    <name type="scientific">Moraxella nasicaprae</name>
    <dbReference type="NCBI Taxonomy" id="2904122"/>
    <lineage>
        <taxon>Bacteria</taxon>
        <taxon>Pseudomonadati</taxon>
        <taxon>Pseudomonadota</taxon>
        <taxon>Gammaproteobacteria</taxon>
        <taxon>Moraxellales</taxon>
        <taxon>Moraxellaceae</taxon>
        <taxon>Moraxella</taxon>
    </lineage>
</organism>
<proteinExistence type="predicted"/>
<reference evidence="2" key="1">
    <citation type="submission" date="2021-12" db="EMBL/GenBank/DDBJ databases">
        <title>taxonomy of Moraxella sp. ZY201224.</title>
        <authorList>
            <person name="Li F."/>
        </authorList>
    </citation>
    <scope>NUCLEOTIDE SEQUENCE</scope>
    <source>
        <strain evidence="2">ZY201224</strain>
    </source>
</reference>
<gene>
    <name evidence="2" type="ORF">LU297_07585</name>
</gene>
<dbReference type="EMBL" id="CP089977">
    <property type="protein sequence ID" value="UXZ04446.1"/>
    <property type="molecule type" value="Genomic_DNA"/>
</dbReference>